<protein>
    <submittedName>
        <fullName evidence="1">Uncharacterized protein</fullName>
    </submittedName>
</protein>
<organism evidence="1 2">
    <name type="scientific">Psychrobacillus mangrovi</name>
    <dbReference type="NCBI Taxonomy" id="3117745"/>
    <lineage>
        <taxon>Bacteria</taxon>
        <taxon>Bacillati</taxon>
        <taxon>Bacillota</taxon>
        <taxon>Bacilli</taxon>
        <taxon>Bacillales</taxon>
        <taxon>Bacillaceae</taxon>
        <taxon>Psychrobacillus</taxon>
    </lineage>
</organism>
<dbReference type="InterPro" id="IPR054333">
    <property type="entry name" value="REase-ARP-assoc"/>
</dbReference>
<evidence type="ECO:0000313" key="2">
    <source>
        <dbReference type="Proteomes" id="UP001364890"/>
    </source>
</evidence>
<dbReference type="EMBL" id="JBAWSY010000014">
    <property type="protein sequence ID" value="MEI4770971.1"/>
    <property type="molecule type" value="Genomic_DNA"/>
</dbReference>
<gene>
    <name evidence="1" type="ORF">WAX74_15215</name>
</gene>
<evidence type="ECO:0000313" key="1">
    <source>
        <dbReference type="EMBL" id="MEI4770971.1"/>
    </source>
</evidence>
<comment type="caution">
    <text evidence="1">The sequence shown here is derived from an EMBL/GenBank/DDBJ whole genome shotgun (WGS) entry which is preliminary data.</text>
</comment>
<keyword evidence="2" id="KW-1185">Reference proteome</keyword>
<dbReference type="RefSeq" id="WP_336498541.1">
    <property type="nucleotide sequence ID" value="NZ_JBAWSY010000014.1"/>
</dbReference>
<dbReference type="Proteomes" id="UP001364890">
    <property type="component" value="Unassembled WGS sequence"/>
</dbReference>
<dbReference type="Pfam" id="PF22558">
    <property type="entry name" value="REase-ARP"/>
    <property type="match status" value="1"/>
</dbReference>
<accession>A0ABU8F7I1</accession>
<name>A0ABU8F7I1_9BACI</name>
<reference evidence="1 2" key="1">
    <citation type="submission" date="2024-01" db="EMBL/GenBank/DDBJ databases">
        <title>Seven novel Bacillus-like species.</title>
        <authorList>
            <person name="Liu G."/>
        </authorList>
    </citation>
    <scope>NUCLEOTIDE SEQUENCE [LARGE SCALE GENOMIC DNA]</scope>
    <source>
        <strain evidence="1 2">FJAT-51614</strain>
    </source>
</reference>
<proteinExistence type="predicted"/>
<sequence length="266" mass="31830">MSFEKRVKDNLSYYKEHILKNSKPGHIKHRYILPKEDGNLNYLLGIRDKIDGYLNQLEVPINLHRGFHHLNSSQAMCLNFFYPFIQENSYTHLTQALKLNGEITSLIFEHVENEKEGTNFDVCLNLKNKQKVFIEIKYTEAKFKSISNISKGHLFKKQTFYMEPLLKGFNEDWLEHNFFKNYQLLRNLPYANQNQLVYLIFSRQHTKMVNEVNNVLNIMNKEMRKYVEIVYWEDLVSNLLNAFTQDDIASKYLHVHFKDFQEKYSL</sequence>